<dbReference type="Gene3D" id="3.40.50.510">
    <property type="entry name" value="Phosphotransferase system, mannose-type IIA component"/>
    <property type="match status" value="1"/>
</dbReference>
<evidence type="ECO:0000256" key="8">
    <source>
        <dbReference type="ARBA" id="ARBA00022777"/>
    </source>
</evidence>
<keyword evidence="4" id="KW-0597">Phosphoprotein</keyword>
<sequence>MVNLIICTHGKFSEELVKASEMISGKQENLKYVTFELGESTDGLVEKYKKAIKELDNKDETLFIVDLFGGSPYNAASRIVADNERLDIVAGVNLPMMLEIYMSRNELCLSELVDVAIHAGRDSVKSFKTNFDNNVEEEL</sequence>
<keyword evidence="5" id="KW-0762">Sugar transport</keyword>
<dbReference type="EC" id="2.7.1.-" evidence="10"/>
<dbReference type="Proteomes" id="UP001165492">
    <property type="component" value="Unassembled WGS sequence"/>
</dbReference>
<evidence type="ECO:0000256" key="2">
    <source>
        <dbReference type="ARBA" id="ARBA00022448"/>
    </source>
</evidence>
<dbReference type="RefSeq" id="WP_007961181.1">
    <property type="nucleotide sequence ID" value="NZ_JAJHJB010000056.1"/>
</dbReference>
<evidence type="ECO:0000256" key="6">
    <source>
        <dbReference type="ARBA" id="ARBA00022679"/>
    </source>
</evidence>
<keyword evidence="8" id="KW-0418">Kinase</keyword>
<dbReference type="Pfam" id="PF03610">
    <property type="entry name" value="EIIA-man"/>
    <property type="match status" value="1"/>
</dbReference>
<evidence type="ECO:0000256" key="4">
    <source>
        <dbReference type="ARBA" id="ARBA00022553"/>
    </source>
</evidence>
<dbReference type="PANTHER" id="PTHR33799">
    <property type="entry name" value="PTS PERMEASE-RELATED-RELATED"/>
    <property type="match status" value="1"/>
</dbReference>
<dbReference type="InterPro" id="IPR033887">
    <property type="entry name" value="PTS_IIA_man"/>
</dbReference>
<dbReference type="InterPro" id="IPR036662">
    <property type="entry name" value="PTS_EIIA_man-typ_sf"/>
</dbReference>
<gene>
    <name evidence="10" type="ORF">LMF89_23400</name>
</gene>
<dbReference type="InterPro" id="IPR004701">
    <property type="entry name" value="PTS_EIIA_man-typ"/>
</dbReference>
<dbReference type="EMBL" id="JAJHJB010000056">
    <property type="protein sequence ID" value="MCC5468288.1"/>
    <property type="molecule type" value="Genomic_DNA"/>
</dbReference>
<proteinExistence type="predicted"/>
<comment type="caution">
    <text evidence="10">The sequence shown here is derived from an EMBL/GenBank/DDBJ whole genome shotgun (WGS) entry which is preliminary data.</text>
</comment>
<organism evidence="10 11">
    <name type="scientific">Pelosinus baikalensis</name>
    <dbReference type="NCBI Taxonomy" id="2892015"/>
    <lineage>
        <taxon>Bacteria</taxon>
        <taxon>Bacillati</taxon>
        <taxon>Bacillota</taxon>
        <taxon>Negativicutes</taxon>
        <taxon>Selenomonadales</taxon>
        <taxon>Sporomusaceae</taxon>
        <taxon>Pelosinus</taxon>
    </lineage>
</organism>
<evidence type="ECO:0000313" key="11">
    <source>
        <dbReference type="Proteomes" id="UP001165492"/>
    </source>
</evidence>
<dbReference type="PROSITE" id="PS51096">
    <property type="entry name" value="PTS_EIIA_TYPE_4"/>
    <property type="match status" value="1"/>
</dbReference>
<evidence type="ECO:0000256" key="3">
    <source>
        <dbReference type="ARBA" id="ARBA00022490"/>
    </source>
</evidence>
<protein>
    <submittedName>
        <fullName evidence="10">Mannose/fructose/sorbose PTS transporter subunit IIA</fullName>
        <ecNumber evidence="10">2.7.1.-</ecNumber>
    </submittedName>
</protein>
<evidence type="ECO:0000313" key="10">
    <source>
        <dbReference type="EMBL" id="MCC5468288.1"/>
    </source>
</evidence>
<evidence type="ECO:0000256" key="1">
    <source>
        <dbReference type="ARBA" id="ARBA00004496"/>
    </source>
</evidence>
<keyword evidence="6 10" id="KW-0808">Transferase</keyword>
<evidence type="ECO:0000256" key="5">
    <source>
        <dbReference type="ARBA" id="ARBA00022597"/>
    </source>
</evidence>
<dbReference type="SUPFAM" id="SSF53062">
    <property type="entry name" value="PTS system fructose IIA component-like"/>
    <property type="match status" value="1"/>
</dbReference>
<comment type="subcellular location">
    <subcellularLocation>
        <location evidence="1">Cytoplasm</location>
    </subcellularLocation>
</comment>
<feature type="domain" description="PTS EIIA type-4" evidence="9">
    <location>
        <begin position="1"/>
        <end position="124"/>
    </location>
</feature>
<accession>A0ABS8HYP7</accession>
<reference evidence="10" key="1">
    <citation type="submission" date="2021-11" db="EMBL/GenBank/DDBJ databases">
        <title>Description of a new species Pelosinus isolated from the bottom sediments of Lake Baikal.</title>
        <authorList>
            <person name="Zakharyuk A."/>
        </authorList>
    </citation>
    <scope>NUCLEOTIDE SEQUENCE</scope>
    <source>
        <strain evidence="10">Bkl1</strain>
    </source>
</reference>
<dbReference type="PANTHER" id="PTHR33799:SF1">
    <property type="entry name" value="PTS SYSTEM MANNOSE-SPECIFIC EIIAB COMPONENT-RELATED"/>
    <property type="match status" value="1"/>
</dbReference>
<keyword evidence="7" id="KW-0598">Phosphotransferase system</keyword>
<keyword evidence="2" id="KW-0813">Transport</keyword>
<dbReference type="NCBIfam" id="TIGR00824">
    <property type="entry name" value="EIIA-man"/>
    <property type="match status" value="1"/>
</dbReference>
<dbReference type="CDD" id="cd00006">
    <property type="entry name" value="PTS_IIA_man"/>
    <property type="match status" value="1"/>
</dbReference>
<keyword evidence="11" id="KW-1185">Reference proteome</keyword>
<dbReference type="InterPro" id="IPR051471">
    <property type="entry name" value="Bacterial_PTS_sugar_comp"/>
</dbReference>
<dbReference type="GO" id="GO:0016740">
    <property type="term" value="F:transferase activity"/>
    <property type="evidence" value="ECO:0007669"/>
    <property type="project" value="UniProtKB-KW"/>
</dbReference>
<evidence type="ECO:0000256" key="7">
    <source>
        <dbReference type="ARBA" id="ARBA00022683"/>
    </source>
</evidence>
<keyword evidence="3" id="KW-0963">Cytoplasm</keyword>
<dbReference type="InterPro" id="IPR013789">
    <property type="entry name" value="PTS_EIIA_man"/>
</dbReference>
<name>A0ABS8HYP7_9FIRM</name>
<evidence type="ECO:0000259" key="9">
    <source>
        <dbReference type="PROSITE" id="PS51096"/>
    </source>
</evidence>